<evidence type="ECO:0000256" key="4">
    <source>
        <dbReference type="ARBA" id="ARBA00022679"/>
    </source>
</evidence>
<keyword evidence="9" id="KW-1133">Transmembrane helix</keyword>
<keyword evidence="6" id="KW-0479">Metal-binding</keyword>
<keyword evidence="3" id="KW-0328">Glycosyltransferase</keyword>
<evidence type="ECO:0000256" key="1">
    <source>
        <dbReference type="ARBA" id="ARBA00004323"/>
    </source>
</evidence>
<comment type="subcellular location">
    <subcellularLocation>
        <location evidence="2">Endoplasmic reticulum membrane</location>
        <topology evidence="2">Single-pass type II membrane protein</topology>
    </subcellularLocation>
    <subcellularLocation>
        <location evidence="1">Golgi apparatus membrane</location>
        <topology evidence="1">Single-pass type II membrane protein</topology>
    </subcellularLocation>
</comment>
<dbReference type="GO" id="GO:0050650">
    <property type="term" value="P:chondroitin sulfate proteoglycan biosynthetic process"/>
    <property type="evidence" value="ECO:0007669"/>
    <property type="project" value="TreeGrafter"/>
</dbReference>
<dbReference type="PANTHER" id="PTHR46025:SF3">
    <property type="entry name" value="XYLOSYLTRANSFERASE OXT"/>
    <property type="match status" value="1"/>
</dbReference>
<keyword evidence="11" id="KW-0472">Membrane</keyword>
<evidence type="ECO:0000256" key="11">
    <source>
        <dbReference type="ARBA" id="ARBA00023136"/>
    </source>
</evidence>
<evidence type="ECO:0000313" key="16">
    <source>
        <dbReference type="Proteomes" id="UP000184268"/>
    </source>
</evidence>
<protein>
    <recommendedName>
        <fullName evidence="14">Peptide O-xylosyltransferase</fullName>
    </recommendedName>
</protein>
<dbReference type="GO" id="GO:0015012">
    <property type="term" value="P:heparan sulfate proteoglycan biosynthetic process"/>
    <property type="evidence" value="ECO:0007669"/>
    <property type="project" value="TreeGrafter"/>
</dbReference>
<name>A0A1M5VK18_9GAMM</name>
<dbReference type="STRING" id="299255.SAMN02745129_2814"/>
<evidence type="ECO:0000256" key="7">
    <source>
        <dbReference type="ARBA" id="ARBA00022824"/>
    </source>
</evidence>
<dbReference type="PANTHER" id="PTHR46025">
    <property type="entry name" value="XYLOSYLTRANSFERASE OXT"/>
    <property type="match status" value="1"/>
</dbReference>
<evidence type="ECO:0000256" key="5">
    <source>
        <dbReference type="ARBA" id="ARBA00022692"/>
    </source>
</evidence>
<evidence type="ECO:0000313" key="15">
    <source>
        <dbReference type="EMBL" id="SHH75414.1"/>
    </source>
</evidence>
<dbReference type="GO" id="GO:0030158">
    <property type="term" value="F:protein xylosyltransferase activity"/>
    <property type="evidence" value="ECO:0007669"/>
    <property type="project" value="InterPro"/>
</dbReference>
<evidence type="ECO:0000256" key="10">
    <source>
        <dbReference type="ARBA" id="ARBA00023034"/>
    </source>
</evidence>
<proteinExistence type="predicted"/>
<dbReference type="EMBL" id="FQXG01000004">
    <property type="protein sequence ID" value="SHH75414.1"/>
    <property type="molecule type" value="Genomic_DNA"/>
</dbReference>
<dbReference type="Proteomes" id="UP000184268">
    <property type="component" value="Unassembled WGS sequence"/>
</dbReference>
<dbReference type="GO" id="GO:0046872">
    <property type="term" value="F:metal ion binding"/>
    <property type="evidence" value="ECO:0007669"/>
    <property type="project" value="UniProtKB-KW"/>
</dbReference>
<keyword evidence="4" id="KW-0808">Transferase</keyword>
<keyword evidence="12" id="KW-1015">Disulfide bond</keyword>
<dbReference type="Pfam" id="PF02485">
    <property type="entry name" value="Branch"/>
    <property type="match status" value="1"/>
</dbReference>
<dbReference type="OrthoDB" id="7943907at2"/>
<dbReference type="InterPro" id="IPR043538">
    <property type="entry name" value="XYLT"/>
</dbReference>
<organism evidence="15 16">
    <name type="scientific">Ferrimonas marina</name>
    <dbReference type="NCBI Taxonomy" id="299255"/>
    <lineage>
        <taxon>Bacteria</taxon>
        <taxon>Pseudomonadati</taxon>
        <taxon>Pseudomonadota</taxon>
        <taxon>Gammaproteobacteria</taxon>
        <taxon>Alteromonadales</taxon>
        <taxon>Ferrimonadaceae</taxon>
        <taxon>Ferrimonas</taxon>
    </lineage>
</organism>
<evidence type="ECO:0000256" key="2">
    <source>
        <dbReference type="ARBA" id="ARBA00004648"/>
    </source>
</evidence>
<evidence type="ECO:0000256" key="13">
    <source>
        <dbReference type="ARBA" id="ARBA00023180"/>
    </source>
</evidence>
<keyword evidence="16" id="KW-1185">Reference proteome</keyword>
<evidence type="ECO:0000256" key="9">
    <source>
        <dbReference type="ARBA" id="ARBA00022989"/>
    </source>
</evidence>
<reference evidence="15 16" key="1">
    <citation type="submission" date="2016-11" db="EMBL/GenBank/DDBJ databases">
        <authorList>
            <person name="Jaros S."/>
            <person name="Januszkiewicz K."/>
            <person name="Wedrychowicz H."/>
        </authorList>
    </citation>
    <scope>NUCLEOTIDE SEQUENCE [LARGE SCALE GENOMIC DNA]</scope>
    <source>
        <strain evidence="15 16">DSM 16917</strain>
    </source>
</reference>
<evidence type="ECO:0000256" key="3">
    <source>
        <dbReference type="ARBA" id="ARBA00022676"/>
    </source>
</evidence>
<keyword evidence="8" id="KW-0735">Signal-anchor</keyword>
<gene>
    <name evidence="15" type="ORF">SAMN02745129_2814</name>
</gene>
<evidence type="ECO:0000256" key="14">
    <source>
        <dbReference type="ARBA" id="ARBA00042865"/>
    </source>
</evidence>
<evidence type="ECO:0000256" key="6">
    <source>
        <dbReference type="ARBA" id="ARBA00022723"/>
    </source>
</evidence>
<keyword evidence="5" id="KW-0812">Transmembrane</keyword>
<dbReference type="InterPro" id="IPR003406">
    <property type="entry name" value="Glyco_trans_14"/>
</dbReference>
<keyword evidence="10" id="KW-0333">Golgi apparatus</keyword>
<evidence type="ECO:0000256" key="8">
    <source>
        <dbReference type="ARBA" id="ARBA00022968"/>
    </source>
</evidence>
<accession>A0A1M5VK18</accession>
<dbReference type="RefSeq" id="WP_067656713.1">
    <property type="nucleotide sequence ID" value="NZ_FQXG01000004.1"/>
</dbReference>
<sequence>MKLGFIVLAHEPFEKLRPLLDTLTHHDDVVALHYDLKTPHHEDIKLIRQHYPSVIFAEQVEVEWGEASIVKATLNGMEALRRCESQPDYVTLLSGSCFPISERGNLIKYLEANNGSQFVECVDIRKRQWVKAGLESGRWSFYHYLNWRKTPRLFSLSVKIQRLFGVSRQFPFGNTMYMGSQWWTLSMPMICQILNVVEEHNLFDFAKTTWIPDEFFFQTLVGNLVDSRRDIRAPLMNYRFNWTGIPKVYTRYDFKELADSSRSGKFFTRKVKHTDSALLKRLKGIYQSDSNVVDTEERSDFSEEGNWFKCDTFKHWMGDYPLPVVVFIESKNCSKTLSAFKQQVKADFPEFRVYGELLADELIDYNDEAPLSNYGVDDVALRDYDWQEFLAQIALVSPKGFAFKYGFRKLEGYIDSLKDVDSVAFIELVDHSTMTLEDIRESKKLERYLSKHACQYKRLSVEDVDQFIESVEESLKENLYLKAAAAQGKA</sequence>
<keyword evidence="7" id="KW-0256">Endoplasmic reticulum</keyword>
<keyword evidence="13" id="KW-0325">Glycoprotein</keyword>
<dbReference type="GO" id="GO:0016020">
    <property type="term" value="C:membrane"/>
    <property type="evidence" value="ECO:0007669"/>
    <property type="project" value="InterPro"/>
</dbReference>
<dbReference type="AlphaFoldDB" id="A0A1M5VK18"/>
<evidence type="ECO:0000256" key="12">
    <source>
        <dbReference type="ARBA" id="ARBA00023157"/>
    </source>
</evidence>